<accession>A0A4C1SZZ8</accession>
<reference evidence="2 3" key="1">
    <citation type="journal article" date="2019" name="Commun. Biol.">
        <title>The bagworm genome reveals a unique fibroin gene that provides high tensile strength.</title>
        <authorList>
            <person name="Kono N."/>
            <person name="Nakamura H."/>
            <person name="Ohtoshi R."/>
            <person name="Tomita M."/>
            <person name="Numata K."/>
            <person name="Arakawa K."/>
        </authorList>
    </citation>
    <scope>NUCLEOTIDE SEQUENCE [LARGE SCALE GENOMIC DNA]</scope>
</reference>
<feature type="compositionally biased region" description="Low complexity" evidence="1">
    <location>
        <begin position="50"/>
        <end position="59"/>
    </location>
</feature>
<evidence type="ECO:0000313" key="2">
    <source>
        <dbReference type="EMBL" id="GBP07792.1"/>
    </source>
</evidence>
<feature type="compositionally biased region" description="Basic and acidic residues" evidence="1">
    <location>
        <begin position="9"/>
        <end position="20"/>
    </location>
</feature>
<protein>
    <submittedName>
        <fullName evidence="2">Uncharacterized protein</fullName>
    </submittedName>
</protein>
<dbReference type="EMBL" id="BGZK01004242">
    <property type="protein sequence ID" value="GBP07792.1"/>
    <property type="molecule type" value="Genomic_DNA"/>
</dbReference>
<evidence type="ECO:0000313" key="3">
    <source>
        <dbReference type="Proteomes" id="UP000299102"/>
    </source>
</evidence>
<dbReference type="Proteomes" id="UP000299102">
    <property type="component" value="Unassembled WGS sequence"/>
</dbReference>
<keyword evidence="3" id="KW-1185">Reference proteome</keyword>
<gene>
    <name evidence="2" type="ORF">EVAR_73196_1</name>
</gene>
<comment type="caution">
    <text evidence="2">The sequence shown here is derived from an EMBL/GenBank/DDBJ whole genome shotgun (WGS) entry which is preliminary data.</text>
</comment>
<name>A0A4C1SZZ8_EUMVA</name>
<feature type="region of interest" description="Disordered" evidence="1">
    <location>
        <begin position="49"/>
        <end position="81"/>
    </location>
</feature>
<proteinExistence type="predicted"/>
<organism evidence="2 3">
    <name type="scientific">Eumeta variegata</name>
    <name type="common">Bagworm moth</name>
    <name type="synonym">Eumeta japonica</name>
    <dbReference type="NCBI Taxonomy" id="151549"/>
    <lineage>
        <taxon>Eukaryota</taxon>
        <taxon>Metazoa</taxon>
        <taxon>Ecdysozoa</taxon>
        <taxon>Arthropoda</taxon>
        <taxon>Hexapoda</taxon>
        <taxon>Insecta</taxon>
        <taxon>Pterygota</taxon>
        <taxon>Neoptera</taxon>
        <taxon>Endopterygota</taxon>
        <taxon>Lepidoptera</taxon>
        <taxon>Glossata</taxon>
        <taxon>Ditrysia</taxon>
        <taxon>Tineoidea</taxon>
        <taxon>Psychidae</taxon>
        <taxon>Oiketicinae</taxon>
        <taxon>Eumeta</taxon>
    </lineage>
</organism>
<dbReference type="AlphaFoldDB" id="A0A4C1SZZ8"/>
<feature type="region of interest" description="Disordered" evidence="1">
    <location>
        <begin position="1"/>
        <end position="22"/>
    </location>
</feature>
<sequence length="81" mass="8622">MKSLFQDRSSGETKRNEPKKVARRLARALKSAAAHNLALAGVVTERARAHAPYRAPPAADSNVTRASASAPLLCPRAEESA</sequence>
<evidence type="ECO:0000256" key="1">
    <source>
        <dbReference type="SAM" id="MobiDB-lite"/>
    </source>
</evidence>